<gene>
    <name evidence="1" type="ORF">PHMEG_00014297</name>
</gene>
<protein>
    <submittedName>
        <fullName evidence="1">Eukaryotic/viral aspartic protease</fullName>
    </submittedName>
</protein>
<organism evidence="1 2">
    <name type="scientific">Phytophthora megakarya</name>
    <dbReference type="NCBI Taxonomy" id="4795"/>
    <lineage>
        <taxon>Eukaryota</taxon>
        <taxon>Sar</taxon>
        <taxon>Stramenopiles</taxon>
        <taxon>Oomycota</taxon>
        <taxon>Peronosporomycetes</taxon>
        <taxon>Peronosporales</taxon>
        <taxon>Peronosporaceae</taxon>
        <taxon>Phytophthora</taxon>
    </lineage>
</organism>
<keyword evidence="2" id="KW-1185">Reference proteome</keyword>
<dbReference type="OrthoDB" id="126554at2759"/>
<sequence>MDPSAGVEVVLGTNLMIPAGVRLDLVHGTARLSARPTDDLMGNMLLAVRQRTYVSHQANGANSDYPVGDHHARRMNCGLGRPNY</sequence>
<dbReference type="Proteomes" id="UP000198211">
    <property type="component" value="Unassembled WGS sequence"/>
</dbReference>
<dbReference type="GO" id="GO:0006508">
    <property type="term" value="P:proteolysis"/>
    <property type="evidence" value="ECO:0007669"/>
    <property type="project" value="UniProtKB-KW"/>
</dbReference>
<comment type="caution">
    <text evidence="1">The sequence shown here is derived from an EMBL/GenBank/DDBJ whole genome shotgun (WGS) entry which is preliminary data.</text>
</comment>
<name>A0A225W679_9STRA</name>
<dbReference type="AlphaFoldDB" id="A0A225W679"/>
<evidence type="ECO:0000313" key="1">
    <source>
        <dbReference type="EMBL" id="OWZ12527.1"/>
    </source>
</evidence>
<reference evidence="2" key="1">
    <citation type="submission" date="2017-03" db="EMBL/GenBank/DDBJ databases">
        <title>Phytopthora megakarya and P. palmivora, two closely related causual agents of cacao black pod achieved similar genome size and gene model numbers by different mechanisms.</title>
        <authorList>
            <person name="Ali S."/>
            <person name="Shao J."/>
            <person name="Larry D.J."/>
            <person name="Kronmiller B."/>
            <person name="Shen D."/>
            <person name="Strem M.D."/>
            <person name="Melnick R.L."/>
            <person name="Guiltinan M.J."/>
            <person name="Tyler B.M."/>
            <person name="Meinhardt L.W."/>
            <person name="Bailey B.A."/>
        </authorList>
    </citation>
    <scope>NUCLEOTIDE SEQUENCE [LARGE SCALE GENOMIC DNA]</scope>
    <source>
        <strain evidence="2">zdho120</strain>
    </source>
</reference>
<accession>A0A225W679</accession>
<keyword evidence="1" id="KW-0645">Protease</keyword>
<proteinExistence type="predicted"/>
<evidence type="ECO:0000313" key="2">
    <source>
        <dbReference type="Proteomes" id="UP000198211"/>
    </source>
</evidence>
<dbReference type="GO" id="GO:0008233">
    <property type="term" value="F:peptidase activity"/>
    <property type="evidence" value="ECO:0007669"/>
    <property type="project" value="UniProtKB-KW"/>
</dbReference>
<dbReference type="EMBL" id="NBNE01001820">
    <property type="protein sequence ID" value="OWZ12527.1"/>
    <property type="molecule type" value="Genomic_DNA"/>
</dbReference>
<keyword evidence="1" id="KW-0378">Hydrolase</keyword>